<dbReference type="InterPro" id="IPR036010">
    <property type="entry name" value="2Fe-2S_ferredoxin-like_sf"/>
</dbReference>
<dbReference type="GO" id="GO:0005506">
    <property type="term" value="F:iron ion binding"/>
    <property type="evidence" value="ECO:0007669"/>
    <property type="project" value="InterPro"/>
</dbReference>
<evidence type="ECO:0000256" key="5">
    <source>
        <dbReference type="ARBA" id="ARBA00023004"/>
    </source>
</evidence>
<dbReference type="SUPFAM" id="SSF47741">
    <property type="entry name" value="CO dehydrogenase ISP C-domain like"/>
    <property type="match status" value="1"/>
</dbReference>
<dbReference type="InterPro" id="IPR036884">
    <property type="entry name" value="2Fe-2S-bd_dom_sf"/>
</dbReference>
<dbReference type="AlphaFoldDB" id="A0A7S3JUU5"/>
<dbReference type="PANTHER" id="PTHR11908">
    <property type="entry name" value="XANTHINE DEHYDROGENASE"/>
    <property type="match status" value="1"/>
</dbReference>
<dbReference type="InterPro" id="IPR016208">
    <property type="entry name" value="Ald_Oxase/xanthine_DH-like"/>
</dbReference>
<keyword evidence="1" id="KW-0500">Molybdenum</keyword>
<evidence type="ECO:0000313" key="8">
    <source>
        <dbReference type="EMBL" id="CAE0363562.1"/>
    </source>
</evidence>
<evidence type="ECO:0000256" key="3">
    <source>
        <dbReference type="ARBA" id="ARBA00022723"/>
    </source>
</evidence>
<dbReference type="InterPro" id="IPR012675">
    <property type="entry name" value="Beta-grasp_dom_sf"/>
</dbReference>
<dbReference type="GO" id="GO:0051537">
    <property type="term" value="F:2 iron, 2 sulfur cluster binding"/>
    <property type="evidence" value="ECO:0007669"/>
    <property type="project" value="UniProtKB-KW"/>
</dbReference>
<dbReference type="PROSITE" id="PS00197">
    <property type="entry name" value="2FE2S_FER_1"/>
    <property type="match status" value="1"/>
</dbReference>
<dbReference type="PROSITE" id="PS51085">
    <property type="entry name" value="2FE2S_FER_2"/>
    <property type="match status" value="1"/>
</dbReference>
<dbReference type="GO" id="GO:0016491">
    <property type="term" value="F:oxidoreductase activity"/>
    <property type="evidence" value="ECO:0007669"/>
    <property type="project" value="UniProtKB-KW"/>
</dbReference>
<dbReference type="PANTHER" id="PTHR11908:SF132">
    <property type="entry name" value="ALDEHYDE OXIDASE 1-RELATED"/>
    <property type="match status" value="1"/>
</dbReference>
<evidence type="ECO:0000259" key="7">
    <source>
        <dbReference type="PROSITE" id="PS51085"/>
    </source>
</evidence>
<evidence type="ECO:0000256" key="1">
    <source>
        <dbReference type="ARBA" id="ARBA00022505"/>
    </source>
</evidence>
<keyword evidence="3" id="KW-0479">Metal-binding</keyword>
<dbReference type="SUPFAM" id="SSF54292">
    <property type="entry name" value="2Fe-2S ferredoxin-like"/>
    <property type="match status" value="1"/>
</dbReference>
<evidence type="ECO:0000256" key="2">
    <source>
        <dbReference type="ARBA" id="ARBA00022714"/>
    </source>
</evidence>
<dbReference type="EMBL" id="HBIJ01006137">
    <property type="protein sequence ID" value="CAE0363562.1"/>
    <property type="molecule type" value="Transcribed_RNA"/>
</dbReference>
<gene>
    <name evidence="8" type="ORF">ALAG00032_LOCUS4303</name>
</gene>
<keyword evidence="5" id="KW-0408">Iron</keyword>
<dbReference type="Gene3D" id="3.10.20.30">
    <property type="match status" value="1"/>
</dbReference>
<protein>
    <recommendedName>
        <fullName evidence="7">2Fe-2S ferredoxin-type domain-containing protein</fullName>
    </recommendedName>
</protein>
<evidence type="ECO:0000256" key="6">
    <source>
        <dbReference type="ARBA" id="ARBA00023014"/>
    </source>
</evidence>
<evidence type="ECO:0000256" key="4">
    <source>
        <dbReference type="ARBA" id="ARBA00023002"/>
    </source>
</evidence>
<dbReference type="Gene3D" id="1.10.150.120">
    <property type="entry name" value="[2Fe-2S]-binding domain"/>
    <property type="match status" value="1"/>
</dbReference>
<sequence>MLNCWRRHIDLKSDAEEDSYAQDLPPDYDLVMAAKDKEAKRQIQFKVNGHERIVVLGGQNITLAEYLREYEYLTGVKLSCQEGGCGVCQVLLSIEGQSRVLVNSCLRKLAACDGCEIWTNQGLGTPIAPSKVQQALIDCDGSQCGFCSSGMVTALTYALEQPNVSAQDIEAITTGNLCRCTSCTKARKNRKKIFFLGFVQ</sequence>
<name>A0A7S3JUU5_9STRA</name>
<organism evidence="8">
    <name type="scientific">Aureoumbra lagunensis</name>
    <dbReference type="NCBI Taxonomy" id="44058"/>
    <lineage>
        <taxon>Eukaryota</taxon>
        <taxon>Sar</taxon>
        <taxon>Stramenopiles</taxon>
        <taxon>Ochrophyta</taxon>
        <taxon>Pelagophyceae</taxon>
        <taxon>Pelagomonadales</taxon>
        <taxon>Aureoumbra</taxon>
    </lineage>
</organism>
<proteinExistence type="predicted"/>
<dbReference type="Pfam" id="PF00111">
    <property type="entry name" value="Fer2"/>
    <property type="match status" value="1"/>
</dbReference>
<dbReference type="Pfam" id="PF01799">
    <property type="entry name" value="Fer2_2"/>
    <property type="match status" value="1"/>
</dbReference>
<dbReference type="InterPro" id="IPR001041">
    <property type="entry name" value="2Fe-2S_ferredoxin-type"/>
</dbReference>
<keyword evidence="6" id="KW-0411">Iron-sulfur</keyword>
<keyword evidence="2" id="KW-0001">2Fe-2S</keyword>
<keyword evidence="4" id="KW-0560">Oxidoreductase</keyword>
<dbReference type="InterPro" id="IPR002888">
    <property type="entry name" value="2Fe-2S-bd"/>
</dbReference>
<accession>A0A7S3JUU5</accession>
<dbReference type="InterPro" id="IPR006058">
    <property type="entry name" value="2Fe2S_fd_BS"/>
</dbReference>
<feature type="domain" description="2Fe-2S ferredoxin-type" evidence="7">
    <location>
        <begin position="41"/>
        <end position="123"/>
    </location>
</feature>
<reference evidence="8" key="1">
    <citation type="submission" date="2021-01" db="EMBL/GenBank/DDBJ databases">
        <authorList>
            <person name="Corre E."/>
            <person name="Pelletier E."/>
            <person name="Niang G."/>
            <person name="Scheremetjew M."/>
            <person name="Finn R."/>
            <person name="Kale V."/>
            <person name="Holt S."/>
            <person name="Cochrane G."/>
            <person name="Meng A."/>
            <person name="Brown T."/>
            <person name="Cohen L."/>
        </authorList>
    </citation>
    <scope>NUCLEOTIDE SEQUENCE</scope>
    <source>
        <strain evidence="8">CCMP1510</strain>
    </source>
</reference>